<keyword evidence="5 13" id="KW-0220">Diaminopimelate biosynthesis</keyword>
<dbReference type="Pfam" id="PF01113">
    <property type="entry name" value="DapB_N"/>
    <property type="match status" value="1"/>
</dbReference>
<evidence type="ECO:0000256" key="9">
    <source>
        <dbReference type="ARBA" id="ARBA00037922"/>
    </source>
</evidence>
<dbReference type="Proteomes" id="UP000246004">
    <property type="component" value="Unassembled WGS sequence"/>
</dbReference>
<dbReference type="NCBIfam" id="TIGR00036">
    <property type="entry name" value="dapB"/>
    <property type="match status" value="1"/>
</dbReference>
<dbReference type="InterPro" id="IPR022664">
    <property type="entry name" value="DapB_N_CS"/>
</dbReference>
<dbReference type="GO" id="GO:0016726">
    <property type="term" value="F:oxidoreductase activity, acting on CH or CH2 groups, NAD or NADP as acceptor"/>
    <property type="evidence" value="ECO:0007669"/>
    <property type="project" value="UniProtKB-UniRule"/>
</dbReference>
<comment type="pathway">
    <text evidence="9 13">Amino-acid biosynthesis; L-lysine biosynthesis via DAP pathway; (S)-tetrahydrodipicolinate from L-aspartate: step 4/4.</text>
</comment>
<dbReference type="EC" id="1.17.1.8" evidence="10 13"/>
<dbReference type="GO" id="GO:0019877">
    <property type="term" value="P:diaminopimelate biosynthetic process"/>
    <property type="evidence" value="ECO:0007669"/>
    <property type="project" value="UniProtKB-UniRule"/>
</dbReference>
<comment type="subcellular location">
    <subcellularLocation>
        <location evidence="13">Cytoplasm</location>
    </subcellularLocation>
</comment>
<evidence type="ECO:0000313" key="18">
    <source>
        <dbReference type="Proteomes" id="UP000217528"/>
    </source>
</evidence>
<keyword evidence="8 13" id="KW-0457">Lysine biosynthesis</keyword>
<evidence type="ECO:0000256" key="11">
    <source>
        <dbReference type="ARBA" id="ARBA00049080"/>
    </source>
</evidence>
<comment type="catalytic activity">
    <reaction evidence="12 13">
        <text>(S)-2,3,4,5-tetrahydrodipicolinate + NAD(+) + H2O = (2S,4S)-4-hydroxy-2,3,4,5-tetrahydrodipicolinate + NADH + H(+)</text>
        <dbReference type="Rhea" id="RHEA:35323"/>
        <dbReference type="ChEBI" id="CHEBI:15377"/>
        <dbReference type="ChEBI" id="CHEBI:15378"/>
        <dbReference type="ChEBI" id="CHEBI:16845"/>
        <dbReference type="ChEBI" id="CHEBI:57540"/>
        <dbReference type="ChEBI" id="CHEBI:57945"/>
        <dbReference type="ChEBI" id="CHEBI:67139"/>
        <dbReference type="EC" id="1.17.1.8"/>
    </reaction>
</comment>
<evidence type="ECO:0000256" key="8">
    <source>
        <dbReference type="ARBA" id="ARBA00023154"/>
    </source>
</evidence>
<dbReference type="InterPro" id="IPR023940">
    <property type="entry name" value="DHDPR_bac"/>
</dbReference>
<feature type="active site" description="Proton donor/acceptor" evidence="13">
    <location>
        <position position="161"/>
    </location>
</feature>
<evidence type="ECO:0000256" key="13">
    <source>
        <dbReference type="HAMAP-Rule" id="MF_00102"/>
    </source>
</evidence>
<dbReference type="Pfam" id="PF05173">
    <property type="entry name" value="DapB_C"/>
    <property type="match status" value="1"/>
</dbReference>
<dbReference type="UniPathway" id="UPA00034">
    <property type="reaction ID" value="UER00018"/>
</dbReference>
<keyword evidence="18" id="KW-1185">Reference proteome</keyword>
<dbReference type="GO" id="GO:0005737">
    <property type="term" value="C:cytoplasm"/>
    <property type="evidence" value="ECO:0007669"/>
    <property type="project" value="UniProtKB-SubCell"/>
</dbReference>
<dbReference type="Gene3D" id="3.40.50.720">
    <property type="entry name" value="NAD(P)-binding Rossmann-like Domain"/>
    <property type="match status" value="1"/>
</dbReference>
<dbReference type="CDD" id="cd02274">
    <property type="entry name" value="DHDPR_N"/>
    <property type="match status" value="1"/>
</dbReference>
<evidence type="ECO:0000259" key="14">
    <source>
        <dbReference type="Pfam" id="PF01113"/>
    </source>
</evidence>
<keyword evidence="7 13" id="KW-0520">NAD</keyword>
<dbReference type="GO" id="GO:0050661">
    <property type="term" value="F:NADP binding"/>
    <property type="evidence" value="ECO:0007669"/>
    <property type="project" value="UniProtKB-UniRule"/>
</dbReference>
<feature type="binding site" evidence="13">
    <location>
        <begin position="102"/>
        <end position="104"/>
    </location>
    <ligand>
        <name>NAD(+)</name>
        <dbReference type="ChEBI" id="CHEBI:57540"/>
    </ligand>
</feature>
<feature type="binding site" evidence="13">
    <location>
        <position position="162"/>
    </location>
    <ligand>
        <name>(S)-2,3,4,5-tetrahydrodipicolinate</name>
        <dbReference type="ChEBI" id="CHEBI:16845"/>
    </ligand>
</feature>
<evidence type="ECO:0000256" key="4">
    <source>
        <dbReference type="ARBA" id="ARBA00022857"/>
    </source>
</evidence>
<evidence type="ECO:0000256" key="7">
    <source>
        <dbReference type="ARBA" id="ARBA00023027"/>
    </source>
</evidence>
<dbReference type="EMBL" id="LMVN01000019">
    <property type="protein sequence ID" value="PAV07355.1"/>
    <property type="molecule type" value="Genomic_DNA"/>
</dbReference>
<evidence type="ECO:0000313" key="19">
    <source>
        <dbReference type="Proteomes" id="UP000246004"/>
    </source>
</evidence>
<dbReference type="AlphaFoldDB" id="A0A2A2HDA3"/>
<feature type="domain" description="Dihydrodipicolinate reductase N-terminal" evidence="14">
    <location>
        <begin position="2"/>
        <end position="131"/>
    </location>
</feature>
<dbReference type="InterPro" id="IPR000846">
    <property type="entry name" value="DapB_N"/>
</dbReference>
<dbReference type="PANTHER" id="PTHR20836:SF0">
    <property type="entry name" value="4-HYDROXY-TETRAHYDRODIPICOLINATE REDUCTASE 1, CHLOROPLASTIC-RELATED"/>
    <property type="match status" value="1"/>
</dbReference>
<sequence length="274" mass="29185">MIRVAVTGCAGNMGSKIVKTVQQQDNMEVVLGIEMPASPLAGKDLGEQIGLGKMGVPIIASEDLADGLQEYKPDVLVDFTIAQAAVTTVKTCAQNKVNVVVGTTGISDEQLAEMNVAIEDNGIKAVISPNMATGVNVFFEIVGQVAKILGEDYDVEIIEAHHHNKQDAPSGTAIRAAEVVAENLNLSLKENACYGREGMVGKRPENEIGIHAIRGGDIVGDHTVMFAGDGERIEVIHRASTRQAFVNGVIRAINYLVSKQDKPVADMKDVLDLN</sequence>
<proteinExistence type="inferred from homology"/>
<dbReference type="Proteomes" id="UP000217528">
    <property type="component" value="Unassembled WGS sequence"/>
</dbReference>
<dbReference type="InterPro" id="IPR022663">
    <property type="entry name" value="DapB_C"/>
</dbReference>
<comment type="subunit">
    <text evidence="13">Homotetramer.</text>
</comment>
<comment type="caution">
    <text evidence="13">Was originally thought to be a dihydrodipicolinate reductase (DHDPR), catalyzing the conversion of dihydrodipicolinate to tetrahydrodipicolinate. However, it was shown in E.coli that the substrate of the enzymatic reaction is not dihydrodipicolinate (DHDP) but in fact (2S,4S)-4-hydroxy-2,3,4,5-tetrahydrodipicolinic acid (HTPA), the product released by the DapA-catalyzed reaction.</text>
</comment>
<accession>A0A2A2HDA3</accession>
<dbReference type="PANTHER" id="PTHR20836">
    <property type="entry name" value="DIHYDRODIPICOLINATE REDUCTASE"/>
    <property type="match status" value="1"/>
</dbReference>
<organism evidence="16 18">
    <name type="scientific">Methanosphaera cuniculi</name>
    <dbReference type="NCBI Taxonomy" id="1077256"/>
    <lineage>
        <taxon>Archaea</taxon>
        <taxon>Methanobacteriati</taxon>
        <taxon>Methanobacteriota</taxon>
        <taxon>Methanomada group</taxon>
        <taxon>Methanobacteria</taxon>
        <taxon>Methanobacteriales</taxon>
        <taxon>Methanobacteriaceae</taxon>
        <taxon>Methanosphaera</taxon>
    </lineage>
</organism>
<dbReference type="FunFam" id="3.30.360.10:FF:000004">
    <property type="entry name" value="4-hydroxy-tetrahydrodipicolinate reductase"/>
    <property type="match status" value="1"/>
</dbReference>
<keyword evidence="4 13" id="KW-0521">NADP</keyword>
<comment type="similarity">
    <text evidence="1 13">Belongs to the DapB family.</text>
</comment>
<reference evidence="17 19" key="1">
    <citation type="submission" date="2016-04" db="EMBL/GenBank/DDBJ databases">
        <title>Genome sequence of Methanosphaera cuniculi DSM 4103.</title>
        <authorList>
            <person name="Poehlein A."/>
            <person name="Seedorf H."/>
            <person name="Daniel R."/>
        </authorList>
    </citation>
    <scope>NUCLEOTIDE SEQUENCE [LARGE SCALE GENOMIC DNA]</scope>
    <source>
        <strain evidence="17 19">DSM 4103</strain>
    </source>
</reference>
<dbReference type="HAMAP" id="MF_00102">
    <property type="entry name" value="DapB"/>
    <property type="match status" value="1"/>
</dbReference>
<evidence type="ECO:0000256" key="5">
    <source>
        <dbReference type="ARBA" id="ARBA00022915"/>
    </source>
</evidence>
<evidence type="ECO:0000256" key="10">
    <source>
        <dbReference type="ARBA" id="ARBA00038983"/>
    </source>
</evidence>
<keyword evidence="6 13" id="KW-0560">Oxidoreductase</keyword>
<comment type="function">
    <text evidence="13">Catalyzes the conversion of 4-hydroxy-tetrahydrodipicolinate (HTPA) to tetrahydrodipicolinate.</text>
</comment>
<name>A0A2A2HDA3_9EURY</name>
<dbReference type="Gene3D" id="3.30.360.10">
    <property type="entry name" value="Dihydrodipicolinate Reductase, domain 2"/>
    <property type="match status" value="1"/>
</dbReference>
<comment type="catalytic activity">
    <reaction evidence="11 13">
        <text>(S)-2,3,4,5-tetrahydrodipicolinate + NADP(+) + H2O = (2S,4S)-4-hydroxy-2,3,4,5-tetrahydrodipicolinate + NADPH + H(+)</text>
        <dbReference type="Rhea" id="RHEA:35331"/>
        <dbReference type="ChEBI" id="CHEBI:15377"/>
        <dbReference type="ChEBI" id="CHEBI:15378"/>
        <dbReference type="ChEBI" id="CHEBI:16845"/>
        <dbReference type="ChEBI" id="CHEBI:57783"/>
        <dbReference type="ChEBI" id="CHEBI:58349"/>
        <dbReference type="ChEBI" id="CHEBI:67139"/>
        <dbReference type="EC" id="1.17.1.8"/>
    </reaction>
</comment>
<feature type="binding site" evidence="13">
    <location>
        <begin position="128"/>
        <end position="131"/>
    </location>
    <ligand>
        <name>NAD(+)</name>
        <dbReference type="ChEBI" id="CHEBI:57540"/>
    </ligand>
</feature>
<protein>
    <recommendedName>
        <fullName evidence="10 13">4-hydroxy-tetrahydrodipicolinate reductase</fullName>
        <shortName evidence="13">HTPA reductase</shortName>
        <ecNumber evidence="10 13">1.17.1.8</ecNumber>
    </recommendedName>
</protein>
<keyword evidence="3 13" id="KW-0028">Amino-acid biosynthesis</keyword>
<evidence type="ECO:0000256" key="1">
    <source>
        <dbReference type="ARBA" id="ARBA00006642"/>
    </source>
</evidence>
<feature type="active site" description="Proton donor" evidence="13">
    <location>
        <position position="165"/>
    </location>
</feature>
<dbReference type="OrthoDB" id="195035at2157"/>
<dbReference type="GO" id="GO:0008839">
    <property type="term" value="F:4-hydroxy-tetrahydrodipicolinate reductase"/>
    <property type="evidence" value="ECO:0007669"/>
    <property type="project" value="UniProtKB-UniRule"/>
</dbReference>
<feature type="binding site" evidence="13">
    <location>
        <position position="47"/>
    </location>
    <ligand>
        <name>NAD(+)</name>
        <dbReference type="ChEBI" id="CHEBI:57540"/>
    </ligand>
</feature>
<feature type="binding site" evidence="13">
    <location>
        <begin position="8"/>
        <end position="13"/>
    </location>
    <ligand>
        <name>NAD(+)</name>
        <dbReference type="ChEBI" id="CHEBI:57540"/>
    </ligand>
</feature>
<evidence type="ECO:0000256" key="2">
    <source>
        <dbReference type="ARBA" id="ARBA00022490"/>
    </source>
</evidence>
<dbReference type="SUPFAM" id="SSF51735">
    <property type="entry name" value="NAD(P)-binding Rossmann-fold domains"/>
    <property type="match status" value="1"/>
</dbReference>
<feature type="binding site" evidence="13">
    <location>
        <begin position="171"/>
        <end position="172"/>
    </location>
    <ligand>
        <name>(S)-2,3,4,5-tetrahydrodipicolinate</name>
        <dbReference type="ChEBI" id="CHEBI:16845"/>
    </ligand>
</feature>
<reference evidence="16 18" key="2">
    <citation type="journal article" date="2017" name="BMC Genomics">
        <title>Genomic analysis of methanogenic archaea reveals a shift towards energy conservation.</title>
        <authorList>
            <person name="Gilmore S.P."/>
            <person name="Henske J.K."/>
            <person name="Sexton J.A."/>
            <person name="Solomon K.V."/>
            <person name="Seppala S."/>
            <person name="Yoo J.I."/>
            <person name="Huyett L.M."/>
            <person name="Pressman A."/>
            <person name="Cogan J.Z."/>
            <person name="Kivenson V."/>
            <person name="Peng X."/>
            <person name="Tan Y."/>
            <person name="Valentine D.L."/>
            <person name="O'Malley M.A."/>
        </authorList>
    </citation>
    <scope>NUCLEOTIDE SEQUENCE [LARGE SCALE GENOMIC DNA]</scope>
    <source>
        <strain evidence="16 18">1R-7</strain>
    </source>
</reference>
<evidence type="ECO:0000313" key="16">
    <source>
        <dbReference type="EMBL" id="PAV07355.1"/>
    </source>
</evidence>
<keyword evidence="2 13" id="KW-0963">Cytoplasm</keyword>
<evidence type="ECO:0000259" key="15">
    <source>
        <dbReference type="Pfam" id="PF05173"/>
    </source>
</evidence>
<dbReference type="SUPFAM" id="SSF55347">
    <property type="entry name" value="Glyceraldehyde-3-phosphate dehydrogenase-like, C-terminal domain"/>
    <property type="match status" value="1"/>
</dbReference>
<dbReference type="GO" id="GO:0051287">
    <property type="term" value="F:NAD binding"/>
    <property type="evidence" value="ECO:0007669"/>
    <property type="project" value="UniProtKB-UniRule"/>
</dbReference>
<dbReference type="GO" id="GO:0009089">
    <property type="term" value="P:lysine biosynthetic process via diaminopimelate"/>
    <property type="evidence" value="ECO:0007669"/>
    <property type="project" value="UniProtKB-UniRule"/>
</dbReference>
<evidence type="ECO:0000256" key="6">
    <source>
        <dbReference type="ARBA" id="ARBA00023002"/>
    </source>
</evidence>
<dbReference type="RefSeq" id="WP_095608725.1">
    <property type="nucleotide sequence ID" value="NZ_CAUHCB010000002.1"/>
</dbReference>
<evidence type="ECO:0000313" key="17">
    <source>
        <dbReference type="EMBL" id="PWL07931.1"/>
    </source>
</evidence>
<gene>
    <name evidence="13 17" type="primary">dapB</name>
    <name evidence="16" type="ORF">ASJ82_00480</name>
    <name evidence="17" type="ORF">MSCUN_11740</name>
</gene>
<evidence type="ECO:0000256" key="12">
    <source>
        <dbReference type="ARBA" id="ARBA00049396"/>
    </source>
</evidence>
<dbReference type="EMBL" id="LWMS01000042">
    <property type="protein sequence ID" value="PWL07931.1"/>
    <property type="molecule type" value="Genomic_DNA"/>
</dbReference>
<evidence type="ECO:0000256" key="3">
    <source>
        <dbReference type="ARBA" id="ARBA00022605"/>
    </source>
</evidence>
<dbReference type="PIRSF" id="PIRSF000161">
    <property type="entry name" value="DHPR"/>
    <property type="match status" value="1"/>
</dbReference>
<comment type="caution">
    <text evidence="16">The sequence shown here is derived from an EMBL/GenBank/DDBJ whole genome shotgun (WGS) entry which is preliminary data.</text>
</comment>
<feature type="domain" description="Dihydrodipicolinate reductase C-terminal" evidence="15">
    <location>
        <begin position="134"/>
        <end position="271"/>
    </location>
</feature>
<dbReference type="PROSITE" id="PS01298">
    <property type="entry name" value="DAPB"/>
    <property type="match status" value="1"/>
</dbReference>
<dbReference type="InterPro" id="IPR036291">
    <property type="entry name" value="NAD(P)-bd_dom_sf"/>
</dbReference>
<comment type="caution">
    <text evidence="13">Lacks conserved residue(s) required for the propagation of feature annotation.</text>
</comment>